<feature type="domain" description="HIT" evidence="2">
    <location>
        <begin position="9"/>
        <end position="112"/>
    </location>
</feature>
<evidence type="ECO:0000313" key="3">
    <source>
        <dbReference type="EMBL" id="KFF06135.1"/>
    </source>
</evidence>
<dbReference type="GO" id="GO:0003824">
    <property type="term" value="F:catalytic activity"/>
    <property type="evidence" value="ECO:0007669"/>
    <property type="project" value="InterPro"/>
</dbReference>
<evidence type="ECO:0000259" key="2">
    <source>
        <dbReference type="PROSITE" id="PS51084"/>
    </source>
</evidence>
<dbReference type="OrthoDB" id="9784774at2"/>
<dbReference type="PROSITE" id="PS51084">
    <property type="entry name" value="HIT_2"/>
    <property type="match status" value="1"/>
</dbReference>
<dbReference type="Gene3D" id="3.30.428.10">
    <property type="entry name" value="HIT-like"/>
    <property type="match status" value="1"/>
</dbReference>
<feature type="short sequence motif" description="Histidine triad motif" evidence="1">
    <location>
        <begin position="97"/>
        <end position="101"/>
    </location>
</feature>
<dbReference type="EMBL" id="JPRL01000001">
    <property type="protein sequence ID" value="KFF06135.1"/>
    <property type="molecule type" value="Genomic_DNA"/>
</dbReference>
<protein>
    <submittedName>
        <fullName evidence="3">Histidine triad (HIT) protein</fullName>
    </submittedName>
</protein>
<dbReference type="AlphaFoldDB" id="A0A085ZNX1"/>
<accession>A0A085ZNX1</accession>
<organism evidence="3 4">
    <name type="scientific">Flavobacterium reichenbachii</name>
    <dbReference type="NCBI Taxonomy" id="362418"/>
    <lineage>
        <taxon>Bacteria</taxon>
        <taxon>Pseudomonadati</taxon>
        <taxon>Bacteroidota</taxon>
        <taxon>Flavobacteriia</taxon>
        <taxon>Flavobacteriales</taxon>
        <taxon>Flavobacteriaceae</taxon>
        <taxon>Flavobacterium</taxon>
    </lineage>
</organism>
<dbReference type="eggNOG" id="COG0537">
    <property type="taxonomic scope" value="Bacteria"/>
</dbReference>
<name>A0A085ZNX1_9FLAO</name>
<evidence type="ECO:0000256" key="1">
    <source>
        <dbReference type="PROSITE-ProRule" id="PRU00464"/>
    </source>
</evidence>
<dbReference type="Pfam" id="PF01230">
    <property type="entry name" value="HIT"/>
    <property type="match status" value="1"/>
</dbReference>
<dbReference type="Proteomes" id="UP000028715">
    <property type="component" value="Unassembled WGS sequence"/>
</dbReference>
<comment type="caution">
    <text evidence="3">The sequence shown here is derived from an EMBL/GenBank/DDBJ whole genome shotgun (WGS) entry which is preliminary data.</text>
</comment>
<dbReference type="STRING" id="362418.IW19_11605"/>
<dbReference type="InterPro" id="IPR036265">
    <property type="entry name" value="HIT-like_sf"/>
</dbReference>
<proteinExistence type="predicted"/>
<evidence type="ECO:0000313" key="4">
    <source>
        <dbReference type="Proteomes" id="UP000028715"/>
    </source>
</evidence>
<keyword evidence="4" id="KW-1185">Reference proteome</keyword>
<reference evidence="3 4" key="1">
    <citation type="submission" date="2014-07" db="EMBL/GenBank/DDBJ databases">
        <title>Genome of Flavobacterium reichenbachii LMG 25512.</title>
        <authorList>
            <person name="Stropko S.J."/>
            <person name="Pipes S.E."/>
            <person name="Newman J.D."/>
        </authorList>
    </citation>
    <scope>NUCLEOTIDE SEQUENCE [LARGE SCALE GENOMIC DNA]</scope>
    <source>
        <strain evidence="3 4">LMG 25512</strain>
    </source>
</reference>
<gene>
    <name evidence="3" type="ORF">IW19_11605</name>
</gene>
<sequence length="141" mass="16145">MPSPVSECLYCQNNDTLHQLMIKIEDLKVSQLFLFKEQSFTGRCNVVYNDHGVEFYELSDEQRNLFMEDVATAAKALAKAFNPTKINYGAYADTLSHLHFHIVPKYKDGYGFGGVFEMNPQKTYLSDTEYEAVIEKIKANL</sequence>
<dbReference type="SUPFAM" id="SSF54197">
    <property type="entry name" value="HIT-like"/>
    <property type="match status" value="1"/>
</dbReference>
<dbReference type="RefSeq" id="WP_035684287.1">
    <property type="nucleotide sequence ID" value="NZ_JPRL01000001.1"/>
</dbReference>
<dbReference type="InterPro" id="IPR011146">
    <property type="entry name" value="HIT-like"/>
</dbReference>